<reference evidence="5 6" key="1">
    <citation type="journal article" date="2014" name="Nat. Genet.">
        <title>Genome and transcriptome of the porcine whipworm Trichuris suis.</title>
        <authorList>
            <person name="Jex A.R."/>
            <person name="Nejsum P."/>
            <person name="Schwarz E.M."/>
            <person name="Hu L."/>
            <person name="Young N.D."/>
            <person name="Hall R.S."/>
            <person name="Korhonen P.K."/>
            <person name="Liao S."/>
            <person name="Thamsborg S."/>
            <person name="Xia J."/>
            <person name="Xu P."/>
            <person name="Wang S."/>
            <person name="Scheerlinck J.P."/>
            <person name="Hofmann A."/>
            <person name="Sternberg P.W."/>
            <person name="Wang J."/>
            <person name="Gasser R.B."/>
        </authorList>
    </citation>
    <scope>NUCLEOTIDE SEQUENCE [LARGE SCALE GENOMIC DNA]</scope>
    <source>
        <strain evidence="5">DCEP-RM93F</strain>
        <strain evidence="4">DCEP-RM93M</strain>
    </source>
</reference>
<accession>A0A085NV15</accession>
<keyword evidence="6" id="KW-1185">Reference proteome</keyword>
<dbReference type="PRINTS" id="PR00686">
    <property type="entry name" value="TIFACTORIID"/>
</dbReference>
<keyword evidence="3" id="KW-0804">Transcription</keyword>
<evidence type="ECO:0000256" key="2">
    <source>
        <dbReference type="ARBA" id="ARBA00023125"/>
    </source>
</evidence>
<keyword evidence="2" id="KW-0238">DNA-binding</keyword>
<evidence type="ECO:0000313" key="6">
    <source>
        <dbReference type="Proteomes" id="UP000030764"/>
    </source>
</evidence>
<evidence type="ECO:0000256" key="1">
    <source>
        <dbReference type="ARBA" id="ARBA00005560"/>
    </source>
</evidence>
<dbReference type="Pfam" id="PF00352">
    <property type="entry name" value="TBP"/>
    <property type="match status" value="2"/>
</dbReference>
<evidence type="ECO:0000256" key="3">
    <source>
        <dbReference type="ARBA" id="ARBA00023163"/>
    </source>
</evidence>
<evidence type="ECO:0000313" key="5">
    <source>
        <dbReference type="EMBL" id="KFD73311.1"/>
    </source>
</evidence>
<dbReference type="PANTHER" id="PTHR10126">
    <property type="entry name" value="TATA-BOX BINDING PROTEIN"/>
    <property type="match status" value="1"/>
</dbReference>
<dbReference type="Gene3D" id="3.30.310.10">
    <property type="entry name" value="TATA-Binding Protein"/>
    <property type="match status" value="2"/>
</dbReference>
<proteinExistence type="inferred from homology"/>
<name>A0A085NV15_9BILA</name>
<dbReference type="AlphaFoldDB" id="A0A085NV15"/>
<dbReference type="EMBL" id="KL363207">
    <property type="protein sequence ID" value="KFD54448.1"/>
    <property type="molecule type" value="Genomic_DNA"/>
</dbReference>
<sequence>MSAQHMEANYDPMLEPFALALELPTELFAQAETPDSVTDMEMPVVQVYNVVSSIYLGHTMEIKLMGAEIVEAKYDAKRIDAAQMSLRDPQSEALVYANGTMICYGAKSEWQAQLAALRHVRTIQRYNFTAKCLDFKIESVTGTCQLPFSIQLDNLSKAYPDVISYEPEVHPALVYYMADPKVSFTIYKTGKVFINDAKEEQDLHKAFESIYPILKNYRIP</sequence>
<evidence type="ECO:0000313" key="4">
    <source>
        <dbReference type="EMBL" id="KFD54448.1"/>
    </source>
</evidence>
<dbReference type="EMBL" id="KL367474">
    <property type="protein sequence ID" value="KFD73311.1"/>
    <property type="molecule type" value="Genomic_DNA"/>
</dbReference>
<dbReference type="SUPFAM" id="SSF55945">
    <property type="entry name" value="TATA-box binding protein-like"/>
    <property type="match status" value="2"/>
</dbReference>
<dbReference type="Proteomes" id="UP000030764">
    <property type="component" value="Unassembled WGS sequence"/>
</dbReference>
<organism evidence="5">
    <name type="scientific">Trichuris suis</name>
    <name type="common">pig whipworm</name>
    <dbReference type="NCBI Taxonomy" id="68888"/>
    <lineage>
        <taxon>Eukaryota</taxon>
        <taxon>Metazoa</taxon>
        <taxon>Ecdysozoa</taxon>
        <taxon>Nematoda</taxon>
        <taxon>Enoplea</taxon>
        <taxon>Dorylaimia</taxon>
        <taxon>Trichinellida</taxon>
        <taxon>Trichuridae</taxon>
        <taxon>Trichuris</taxon>
    </lineage>
</organism>
<evidence type="ECO:0008006" key="7">
    <source>
        <dbReference type="Google" id="ProtNLM"/>
    </source>
</evidence>
<dbReference type="InterPro" id="IPR012295">
    <property type="entry name" value="TBP_dom_sf"/>
</dbReference>
<comment type="similarity">
    <text evidence="1">Belongs to the TBP family.</text>
</comment>
<dbReference type="InterPro" id="IPR000814">
    <property type="entry name" value="TBP"/>
</dbReference>
<dbReference type="Proteomes" id="UP000030758">
    <property type="component" value="Unassembled WGS sequence"/>
</dbReference>
<gene>
    <name evidence="4" type="ORF">M513_04595</name>
    <name evidence="5" type="ORF">M514_04595</name>
</gene>
<dbReference type="GO" id="GO:0006352">
    <property type="term" value="P:DNA-templated transcription initiation"/>
    <property type="evidence" value="ECO:0007669"/>
    <property type="project" value="InterPro"/>
</dbReference>
<dbReference type="GO" id="GO:0003677">
    <property type="term" value="F:DNA binding"/>
    <property type="evidence" value="ECO:0007669"/>
    <property type="project" value="UniProtKB-KW"/>
</dbReference>
<protein>
    <recommendedName>
        <fullName evidence="7">Transcription factor TFIID</fullName>
    </recommendedName>
</protein>